<evidence type="ECO:0000256" key="5">
    <source>
        <dbReference type="ARBA" id="ARBA00022692"/>
    </source>
</evidence>
<evidence type="ECO:0000256" key="2">
    <source>
        <dbReference type="ARBA" id="ARBA00022475"/>
    </source>
</evidence>
<feature type="transmembrane region" description="Helical" evidence="8">
    <location>
        <begin position="197"/>
        <end position="224"/>
    </location>
</feature>
<dbReference type="Proteomes" id="UP000010473">
    <property type="component" value="Chromosome"/>
</dbReference>
<keyword evidence="7 8" id="KW-0472">Membrane</keyword>
<keyword evidence="2" id="KW-1003">Cell membrane</keyword>
<evidence type="ECO:0000259" key="9">
    <source>
        <dbReference type="Pfam" id="PF13231"/>
    </source>
</evidence>
<feature type="domain" description="Glycosyltransferase RgtA/B/C/D-like" evidence="9">
    <location>
        <begin position="95"/>
        <end position="251"/>
    </location>
</feature>
<evidence type="ECO:0000256" key="7">
    <source>
        <dbReference type="ARBA" id="ARBA00023136"/>
    </source>
</evidence>
<dbReference type="PATRIC" id="fig|111780.3.peg.3647"/>
<dbReference type="EMBL" id="CP003653">
    <property type="protein sequence ID" value="AFZ37018.1"/>
    <property type="molecule type" value="Genomic_DNA"/>
</dbReference>
<dbReference type="eggNOG" id="COG1807">
    <property type="taxonomic scope" value="Bacteria"/>
</dbReference>
<dbReference type="GO" id="GO:0010041">
    <property type="term" value="P:response to iron(III) ion"/>
    <property type="evidence" value="ECO:0007669"/>
    <property type="project" value="TreeGrafter"/>
</dbReference>
<feature type="transmembrane region" description="Helical" evidence="8">
    <location>
        <begin position="167"/>
        <end position="185"/>
    </location>
</feature>
<evidence type="ECO:0000256" key="6">
    <source>
        <dbReference type="ARBA" id="ARBA00022989"/>
    </source>
</evidence>
<evidence type="ECO:0000256" key="1">
    <source>
        <dbReference type="ARBA" id="ARBA00004651"/>
    </source>
</evidence>
<gene>
    <name evidence="10" type="ordered locus">Sta7437_3520</name>
</gene>
<feature type="transmembrane region" description="Helical" evidence="8">
    <location>
        <begin position="345"/>
        <end position="365"/>
    </location>
</feature>
<keyword evidence="4 10" id="KW-0808">Transferase</keyword>
<dbReference type="PANTHER" id="PTHR33908:SF3">
    <property type="entry name" value="UNDECAPRENYL PHOSPHATE-ALPHA-4-AMINO-4-DEOXY-L-ARABINOSE ARABINOSYL TRANSFERASE"/>
    <property type="match status" value="1"/>
</dbReference>
<evidence type="ECO:0000313" key="10">
    <source>
        <dbReference type="EMBL" id="AFZ37018.1"/>
    </source>
</evidence>
<evidence type="ECO:0000256" key="3">
    <source>
        <dbReference type="ARBA" id="ARBA00022676"/>
    </source>
</evidence>
<feature type="transmembrane region" description="Helical" evidence="8">
    <location>
        <begin position="320"/>
        <end position="339"/>
    </location>
</feature>
<evidence type="ECO:0000313" key="11">
    <source>
        <dbReference type="Proteomes" id="UP000010473"/>
    </source>
</evidence>
<dbReference type="GO" id="GO:0016763">
    <property type="term" value="F:pentosyltransferase activity"/>
    <property type="evidence" value="ECO:0007669"/>
    <property type="project" value="TreeGrafter"/>
</dbReference>
<keyword evidence="5 8" id="KW-0812">Transmembrane</keyword>
<dbReference type="HOGENOM" id="CLU_019200_4_0_3"/>
<dbReference type="AlphaFoldDB" id="K9XWU8"/>
<accession>K9XWU8</accession>
<dbReference type="KEGG" id="scs:Sta7437_3520"/>
<evidence type="ECO:0000256" key="4">
    <source>
        <dbReference type="ARBA" id="ARBA00022679"/>
    </source>
</evidence>
<feature type="transmembrane region" description="Helical" evidence="8">
    <location>
        <begin position="394"/>
        <end position="414"/>
    </location>
</feature>
<name>K9XWU8_STAC7</name>
<dbReference type="GO" id="GO:0009103">
    <property type="term" value="P:lipopolysaccharide biosynthetic process"/>
    <property type="evidence" value="ECO:0007669"/>
    <property type="project" value="UniProtKB-ARBA"/>
</dbReference>
<feature type="transmembrane region" description="Helical" evidence="8">
    <location>
        <begin position="236"/>
        <end position="254"/>
    </location>
</feature>
<dbReference type="Pfam" id="PF13231">
    <property type="entry name" value="PMT_2"/>
    <property type="match status" value="1"/>
</dbReference>
<dbReference type="InterPro" id="IPR050297">
    <property type="entry name" value="LipidA_mod_glycosyltrf_83"/>
</dbReference>
<reference evidence="11" key="1">
    <citation type="journal article" date="2013" name="Proc. Natl. Acad. Sci. U.S.A.">
        <title>Improving the coverage of the cyanobacterial phylum using diversity-driven genome sequencing.</title>
        <authorList>
            <person name="Shih P.M."/>
            <person name="Wu D."/>
            <person name="Latifi A."/>
            <person name="Axen S.D."/>
            <person name="Fewer D.P."/>
            <person name="Talla E."/>
            <person name="Calteau A."/>
            <person name="Cai F."/>
            <person name="Tandeau de Marsac N."/>
            <person name="Rippka R."/>
            <person name="Herdman M."/>
            <person name="Sivonen K."/>
            <person name="Coursin T."/>
            <person name="Laurent T."/>
            <person name="Goodwin L."/>
            <person name="Nolan M."/>
            <person name="Davenport K.W."/>
            <person name="Han C.S."/>
            <person name="Rubin E.M."/>
            <person name="Eisen J.A."/>
            <person name="Woyke T."/>
            <person name="Gugger M."/>
            <person name="Kerfeld C.A."/>
        </authorList>
    </citation>
    <scope>NUCLEOTIDE SEQUENCE [LARGE SCALE GENOMIC DNA]</scope>
    <source>
        <strain evidence="11">ATCC 29371 / PCC 7437</strain>
    </source>
</reference>
<keyword evidence="11" id="KW-1185">Reference proteome</keyword>
<evidence type="ECO:0000256" key="8">
    <source>
        <dbReference type="SAM" id="Phobius"/>
    </source>
</evidence>
<sequence length="571" mass="65204">MQLVLIQTIVKFKPSRLPNLSRCSWLNLSHNWEWLGLSGICIAALILFGLNLGETPLRDWDEGIVASVAREIWRSYENGNHWLYPTINGGQPYWNKPPLVHWLIACSYSWFGINEFSTRIVPAMLSALSVPLLYGIGKEIFTDSKAVVFSTLVYLTLLPVARHGRLAMLDGAIVCFLNLTVWCLLRSRRHLRNLLGVGLGLGLICLTKGIMMGLLLGAILILFLAWDCPRLLKNSWFWQAIIIGIIPVLLWYGLQYLRYGQAFLGISLGDQTFSRIWSSVNERQGAPWYYLLEILKYTFPWLLFLPGGILTAFTYRSSSWAKLALVWSGVYLVTISLMATKLPWYIFPIYPALSLLIGVNLAKIWHSGRRYPIIWSQILRLSKTETARTGVPQAIIFIILSLACYLASIWFGLVSSPPDYNLLLVLGIMALTLTIATVMLLRQSRQFIVTLFIGLYVALLLFFSGFHWVWELAEAYPVKPIAAMLKQATPSQQIIYTSYPYHRPSLNFYSDRVIIPTSHEELINYWQQEQSIYFLIEPSLSEQLHLEGRHVLGTVDHWQLITKKNCSTNCY</sequence>
<comment type="subcellular location">
    <subcellularLocation>
        <location evidence="1">Cell membrane</location>
        <topology evidence="1">Multi-pass membrane protein</topology>
    </subcellularLocation>
</comment>
<protein>
    <submittedName>
        <fullName evidence="10">Glycosyl transferase family 39</fullName>
    </submittedName>
</protein>
<proteinExistence type="predicted"/>
<dbReference type="InterPro" id="IPR038731">
    <property type="entry name" value="RgtA/B/C-like"/>
</dbReference>
<feature type="transmembrane region" description="Helical" evidence="8">
    <location>
        <begin position="448"/>
        <end position="470"/>
    </location>
</feature>
<dbReference type="GO" id="GO:0005886">
    <property type="term" value="C:plasma membrane"/>
    <property type="evidence" value="ECO:0007669"/>
    <property type="project" value="UniProtKB-SubCell"/>
</dbReference>
<feature type="transmembrane region" description="Helical" evidence="8">
    <location>
        <begin position="420"/>
        <end position="441"/>
    </location>
</feature>
<keyword evidence="3" id="KW-0328">Glycosyltransferase</keyword>
<dbReference type="STRING" id="111780.Sta7437_3520"/>
<keyword evidence="6 8" id="KW-1133">Transmembrane helix</keyword>
<dbReference type="PANTHER" id="PTHR33908">
    <property type="entry name" value="MANNOSYLTRANSFERASE YKCB-RELATED"/>
    <property type="match status" value="1"/>
</dbReference>
<organism evidence="10 11">
    <name type="scientific">Stanieria cyanosphaera (strain ATCC 29371 / PCC 7437)</name>
    <dbReference type="NCBI Taxonomy" id="111780"/>
    <lineage>
        <taxon>Bacteria</taxon>
        <taxon>Bacillati</taxon>
        <taxon>Cyanobacteriota</taxon>
        <taxon>Cyanophyceae</taxon>
        <taxon>Pleurocapsales</taxon>
        <taxon>Dermocarpellaceae</taxon>
        <taxon>Stanieria</taxon>
    </lineage>
</organism>